<gene>
    <name evidence="1" type="ORF">EDS130_LOCUS40503</name>
    <name evidence="2" type="ORF">XAT740_LOCUS44003</name>
</gene>
<dbReference type="EMBL" id="CAJNOR010005514">
    <property type="protein sequence ID" value="CAF1565549.1"/>
    <property type="molecule type" value="Genomic_DNA"/>
</dbReference>
<dbReference type="Proteomes" id="UP000663828">
    <property type="component" value="Unassembled WGS sequence"/>
</dbReference>
<keyword evidence="3" id="KW-1185">Reference proteome</keyword>
<evidence type="ECO:0000313" key="3">
    <source>
        <dbReference type="Proteomes" id="UP000663828"/>
    </source>
</evidence>
<name>A0A815QU72_ADIRI</name>
<proteinExistence type="predicted"/>
<evidence type="ECO:0000313" key="2">
    <source>
        <dbReference type="EMBL" id="CAF1565549.1"/>
    </source>
</evidence>
<evidence type="ECO:0000313" key="4">
    <source>
        <dbReference type="Proteomes" id="UP000663852"/>
    </source>
</evidence>
<reference evidence="1" key="1">
    <citation type="submission" date="2021-02" db="EMBL/GenBank/DDBJ databases">
        <authorList>
            <person name="Nowell W R."/>
        </authorList>
    </citation>
    <scope>NUCLEOTIDE SEQUENCE</scope>
</reference>
<comment type="caution">
    <text evidence="1">The sequence shown here is derived from an EMBL/GenBank/DDBJ whole genome shotgun (WGS) entry which is preliminary data.</text>
</comment>
<dbReference type="EMBL" id="CAJNOJ010000491">
    <property type="protein sequence ID" value="CAF1466587.1"/>
    <property type="molecule type" value="Genomic_DNA"/>
</dbReference>
<organism evidence="1 4">
    <name type="scientific">Adineta ricciae</name>
    <name type="common">Rotifer</name>
    <dbReference type="NCBI Taxonomy" id="249248"/>
    <lineage>
        <taxon>Eukaryota</taxon>
        <taxon>Metazoa</taxon>
        <taxon>Spiralia</taxon>
        <taxon>Gnathifera</taxon>
        <taxon>Rotifera</taxon>
        <taxon>Eurotatoria</taxon>
        <taxon>Bdelloidea</taxon>
        <taxon>Adinetida</taxon>
        <taxon>Adinetidae</taxon>
        <taxon>Adineta</taxon>
    </lineage>
</organism>
<protein>
    <submittedName>
        <fullName evidence="1">Uncharacterized protein</fullName>
    </submittedName>
</protein>
<dbReference type="Proteomes" id="UP000663852">
    <property type="component" value="Unassembled WGS sequence"/>
</dbReference>
<sequence>MDEQVCKIMNPTDDMVIASGETEITTVDINQNKTSHHSSPLLALSLADFELDEIVVIYSSNEKIADPDPVAVELNLVQNELMVFGRTKKNRLELVKQMQEKLFGNELTTEHGLTIGIPWSTNPTGFLETELHWNPTRKIPSVVANFMSDLFSYVL</sequence>
<accession>A0A815QU72</accession>
<evidence type="ECO:0000313" key="1">
    <source>
        <dbReference type="EMBL" id="CAF1466587.1"/>
    </source>
</evidence>
<dbReference type="AlphaFoldDB" id="A0A815QU72"/>